<dbReference type="OrthoDB" id="6252479at2759"/>
<dbReference type="VEuPathDB" id="HostDB:ENSG00000083857"/>
<dbReference type="HOGENOM" id="CLU_3086581_0_0_1"/>
<dbReference type="UCSC" id="uc063boy.1">
    <property type="organism name" value="human"/>
</dbReference>
<reference evidence="1" key="4">
    <citation type="submission" date="2025-08" db="UniProtKB">
        <authorList>
            <consortium name="Ensembl"/>
        </authorList>
    </citation>
    <scope>IDENTIFICATION</scope>
</reference>
<accession>D6RHE6</accession>
<evidence type="ECO:0000313" key="2">
    <source>
        <dbReference type="Proteomes" id="UP000005640"/>
    </source>
</evidence>
<gene>
    <name evidence="1" type="primary">FAT1</name>
</gene>
<dbReference type="Proteomes" id="UP000005640">
    <property type="component" value="Chromosome 4"/>
</dbReference>
<evidence type="ECO:0000313" key="1">
    <source>
        <dbReference type="Ensembl" id="ENSP00000421003.1"/>
    </source>
</evidence>
<protein>
    <submittedName>
        <fullName evidence="1">FAT atypical cadherin 1</fullName>
    </submittedName>
</protein>
<dbReference type="HGNC" id="HGNC:3595">
    <property type="gene designation" value="FAT1"/>
</dbReference>
<dbReference type="GeneTree" id="ENSGT00940000157733"/>
<organism evidence="1 2">
    <name type="scientific">Homo sapiens</name>
    <name type="common">Human</name>
    <dbReference type="NCBI Taxonomy" id="9606"/>
    <lineage>
        <taxon>Eukaryota</taxon>
        <taxon>Metazoa</taxon>
        <taxon>Chordata</taxon>
        <taxon>Craniata</taxon>
        <taxon>Vertebrata</taxon>
        <taxon>Euteleostomi</taxon>
        <taxon>Mammalia</taxon>
        <taxon>Eutheria</taxon>
        <taxon>Euarchontoglires</taxon>
        <taxon>Primates</taxon>
        <taxon>Haplorrhini</taxon>
        <taxon>Catarrhini</taxon>
        <taxon>Hominidae</taxon>
        <taxon>Homo</taxon>
    </lineage>
</organism>
<keyword evidence="2" id="KW-1185">Reference proteome</keyword>
<sequence>MTMAVIVRNKEKKVIFEFSGQISGSSFRSHFPPLPYSILFVVHTFLSHLELS</sequence>
<name>D6RHE6_HUMAN</name>
<reference evidence="1 2" key="1">
    <citation type="journal article" date="2001" name="Nature">
        <title>Initial sequencing and analysis of the human genome.</title>
        <authorList>
            <consortium name="International Human Genome Sequencing Consortium"/>
            <person name="Lander E.S."/>
            <person name="Linton L.M."/>
            <person name="Birren B."/>
            <person name="Nusbaum C."/>
            <person name="Zody M.C."/>
            <person name="Baldwin J."/>
            <person name="Devon K."/>
            <person name="Dewar K."/>
            <person name="Doyle M."/>
            <person name="FitzHugh W."/>
            <person name="Funke R."/>
            <person name="Gage D."/>
            <person name="Harris K."/>
            <person name="Heaford A."/>
            <person name="Howland J."/>
            <person name="Kann L."/>
            <person name="Lehoczky J."/>
            <person name="LeVine R."/>
            <person name="McEwan P."/>
            <person name="McKernan K."/>
            <person name="Meldrim J."/>
            <person name="Mesirov J.P."/>
            <person name="Miranda C."/>
            <person name="Morris W."/>
            <person name="Naylor J."/>
            <person name="Raymond C."/>
            <person name="Rosetti M."/>
            <person name="Santos R."/>
            <person name="Sheridan A."/>
            <person name="Sougnez C."/>
            <person name="Stange-Thomann N."/>
            <person name="Stojanovic N."/>
            <person name="Subramanian A."/>
            <person name="Wyman D."/>
            <person name="Rogers J."/>
            <person name="Sulston J."/>
            <person name="Ainscough R."/>
            <person name="Beck S."/>
            <person name="Bentley D."/>
            <person name="Burton J."/>
            <person name="Clee C."/>
            <person name="Carter N."/>
            <person name="Coulson A."/>
            <person name="Deadman R."/>
            <person name="Deloukas P."/>
            <person name="Dunham A."/>
            <person name="Dunham I."/>
            <person name="Durbin R."/>
            <person name="French L."/>
            <person name="Grafham D."/>
            <person name="Gregory S."/>
            <person name="Hubbard T."/>
            <person name="Humphray S."/>
            <person name="Hunt A."/>
            <person name="Jones M."/>
            <person name="Lloyd C."/>
            <person name="McMurray A."/>
            <person name="Matthews L."/>
            <person name="Mercer S."/>
            <person name="Milne S."/>
            <person name="Mullikin J.C."/>
            <person name="Mungall A."/>
            <person name="Plumb R."/>
            <person name="Ross M."/>
            <person name="Shownkeen R."/>
            <person name="Sims S."/>
            <person name="Waterston R.H."/>
            <person name="Wilson R.K."/>
            <person name="Hillier L.W."/>
            <person name="McPherson J.D."/>
            <person name="Marra M.A."/>
            <person name="Mardis E.R."/>
            <person name="Fulton L.A."/>
            <person name="Chinwalla A.T."/>
            <person name="Pepin K.H."/>
            <person name="Gish W.R."/>
            <person name="Chissoe S.L."/>
            <person name="Wendl M.C."/>
            <person name="Delehaunty K.D."/>
            <person name="Miner T.L."/>
            <person name="Delehaunty A."/>
            <person name="Kramer J.B."/>
            <person name="Cook L.L."/>
            <person name="Fulton R.S."/>
            <person name="Johnson D.L."/>
            <person name="Minx P.J."/>
            <person name="Clifton S.W."/>
            <person name="Hawkins T."/>
            <person name="Branscomb E."/>
            <person name="Predki P."/>
            <person name="Richardson P."/>
            <person name="Wenning S."/>
            <person name="Slezak T."/>
            <person name="Doggett N."/>
            <person name="Cheng J.F."/>
            <person name="Olsen A."/>
            <person name="Lucas S."/>
            <person name="Elkin C."/>
            <person name="Uberbacher E."/>
            <person name="Frazier M."/>
            <person name="Gibbs R.A."/>
            <person name="Muzny D.M."/>
            <person name="Scherer S.E."/>
            <person name="Bouck J.B."/>
            <person name="Sodergren E.J."/>
            <person name="Worley K.C."/>
            <person name="Rives C.M."/>
            <person name="Gorrell J.H."/>
            <person name="Metzker M.L."/>
            <person name="Naylor S.L."/>
            <person name="Kucherlapati R.S."/>
            <person name="Nelson D.L."/>
            <person name="Weinstock G.M."/>
            <person name="Sakaki Y."/>
            <person name="Fujiyama A."/>
            <person name="Hattori M."/>
            <person name="Yada T."/>
            <person name="Toyoda A."/>
            <person name="Itoh T."/>
            <person name="Kawagoe C."/>
            <person name="Watanabe H."/>
            <person name="Totoki Y."/>
            <person name="Taylor T."/>
            <person name="Weissenbach J."/>
            <person name="Heilig R."/>
            <person name="Saurin W."/>
            <person name="Artiguenave F."/>
            <person name="Brottier P."/>
            <person name="Bruls T."/>
            <person name="Pelletier E."/>
            <person name="Robert C."/>
            <person name="Wincker P."/>
            <person name="Smith D.R."/>
            <person name="Doucette-Stamm L."/>
            <person name="Rubenfield M."/>
            <person name="Weinstock K."/>
            <person name="Lee H.M."/>
            <person name="Dubois J."/>
            <person name="Rosenthal A."/>
            <person name="Platzer M."/>
            <person name="Nyakatura G."/>
            <person name="Taudien S."/>
            <person name="Rump A."/>
            <person name="Yang H."/>
            <person name="Yu J."/>
            <person name="Wang J."/>
            <person name="Huang G."/>
            <person name="Gu J."/>
            <person name="Hood L."/>
            <person name="Rowen L."/>
            <person name="Madan A."/>
            <person name="Qin S."/>
            <person name="Davis R.W."/>
            <person name="Federspiel N.A."/>
            <person name="Abola A.P."/>
            <person name="Proctor M.J."/>
            <person name="Myers R.M."/>
            <person name="Schmutz J."/>
            <person name="Dickson M."/>
            <person name="Grimwood J."/>
            <person name="Cox D.R."/>
            <person name="Olson M.V."/>
            <person name="Kaul R."/>
            <person name="Raymond C."/>
            <person name="Shimizu N."/>
            <person name="Kawasaki K."/>
            <person name="Minoshima S."/>
            <person name="Evans G.A."/>
            <person name="Athanasiou M."/>
            <person name="Schultz R."/>
            <person name="Roe B.A."/>
            <person name="Chen F."/>
            <person name="Pan H."/>
            <person name="Ramser J."/>
            <person name="Lehrach H."/>
            <person name="Reinhardt R."/>
            <person name="McCombie W.R."/>
            <person name="de la Bastide M."/>
            <person name="Dedhia N."/>
            <person name="Blocker H."/>
            <person name="Hornischer K."/>
            <person name="Nordsiek G."/>
            <person name="Agarwala R."/>
            <person name="Aravind L."/>
            <person name="Bailey J.A."/>
            <person name="Bateman A."/>
            <person name="Batzoglou S."/>
            <person name="Birney E."/>
            <person name="Bork P."/>
            <person name="Brown D.G."/>
            <person name="Burge C.B."/>
            <person name="Cerutti L."/>
            <person name="Chen H.C."/>
            <person name="Church D."/>
            <person name="Clamp M."/>
            <person name="Copley R.R."/>
            <person name="Doerks T."/>
            <person name="Eddy S.R."/>
            <person name="Eichler E.E."/>
            <person name="Furey T.S."/>
            <person name="Galagan J."/>
            <person name="Gilbert J.G."/>
            <person name="Harmon C."/>
            <person name="Hayashizaki Y."/>
            <person name="Haussler D."/>
            <person name="Hermjakob H."/>
            <person name="Hokamp K."/>
            <person name="Jang W."/>
            <person name="Johnson L.S."/>
            <person name="Jones T.A."/>
            <person name="Kasif S."/>
            <person name="Kaspryzk A."/>
            <person name="Kennedy S."/>
            <person name="Kent W.J."/>
            <person name="Kitts P."/>
            <person name="Koonin E.V."/>
            <person name="Korf I."/>
            <person name="Kulp D."/>
            <person name="Lancet D."/>
            <person name="Lowe T.M."/>
            <person name="McLysaght A."/>
            <person name="Mikkelsen T."/>
            <person name="Moran J.V."/>
            <person name="Mulder N."/>
            <person name="Pollara V.J."/>
            <person name="Ponting C.P."/>
            <person name="Schuler G."/>
            <person name="Schultz J."/>
            <person name="Slater G."/>
            <person name="Smit A.F."/>
            <person name="Stupka E."/>
            <person name="Szustakowski J."/>
            <person name="Thierry-Mieg D."/>
            <person name="Thierry-Mieg J."/>
            <person name="Wagner L."/>
            <person name="Wallis J."/>
            <person name="Wheeler R."/>
            <person name="Williams A."/>
            <person name="Wolf Y.I."/>
            <person name="Wolfe K.H."/>
            <person name="Yang S.P."/>
            <person name="Yeh R.F."/>
            <person name="Collins F."/>
            <person name="Guyer M.S."/>
            <person name="Peterson J."/>
            <person name="Felsenfeld A."/>
            <person name="Wetterstrand K.A."/>
            <person name="Patrinos A."/>
            <person name="Morgan M.J."/>
            <person name="de Jong P."/>
            <person name="Catanese J.J."/>
            <person name="Osoegawa K."/>
            <person name="Shizuya H."/>
            <person name="Choi S."/>
            <person name="Chen Y.J."/>
        </authorList>
    </citation>
    <scope>NUCLEOTIDE SEQUENCE [LARGE SCALE GENOMIC DNA]</scope>
</reference>
<dbReference type="EMBL" id="AC107050">
    <property type="status" value="NOT_ANNOTATED_CDS"/>
    <property type="molecule type" value="Genomic_DNA"/>
</dbReference>
<reference evidence="1 2" key="3">
    <citation type="journal article" date="2005" name="Nature">
        <title>Generation and annotation of the DNA sequences of human chromosomes 2 and 4.</title>
        <authorList>
            <person name="Hillier L.W."/>
            <person name="Graves T.A."/>
            <person name="Fulton R.S."/>
            <person name="Fulton L.A."/>
            <person name="Pepin K.H."/>
            <person name="Minx P."/>
            <person name="Wagner-McPherson C."/>
            <person name="Layman D."/>
            <person name="Wylie K."/>
            <person name="Sekhon M."/>
            <person name="Becker M.C."/>
            <person name="Fewell G.A."/>
            <person name="Delehaunty K.D."/>
            <person name="Miner T.L."/>
            <person name="Nash W.E."/>
            <person name="Kremitzki C."/>
            <person name="Oddy L."/>
            <person name="Du H."/>
            <person name="Sun H."/>
            <person name="Bradshaw-Cordum H."/>
            <person name="Ali J."/>
            <person name="Carter J."/>
            <person name="Cordes M."/>
            <person name="Harris A."/>
            <person name="Isak A."/>
            <person name="van Brunt A."/>
            <person name="Nguyen C."/>
            <person name="Du F."/>
            <person name="Courtney L."/>
            <person name="Kalicki J."/>
            <person name="Ozersky P."/>
            <person name="Abbott S."/>
            <person name="Armstrong J."/>
            <person name="Belter E.A."/>
            <person name="Caruso L."/>
            <person name="Cedroni M."/>
            <person name="Cotton M."/>
            <person name="Davidson T."/>
            <person name="Desai A."/>
            <person name="Elliott G."/>
            <person name="Erb T."/>
            <person name="Fronick C."/>
            <person name="Gaige T."/>
            <person name="Haakenson W."/>
            <person name="Haglund K."/>
            <person name="Holmes A."/>
            <person name="Harkins R."/>
            <person name="Kim K."/>
            <person name="Kruchowski S.S."/>
            <person name="Strong C.M."/>
            <person name="Grewal N."/>
            <person name="Goyea E."/>
            <person name="Hou S."/>
            <person name="Levy A."/>
            <person name="Martinka S."/>
            <person name="Mead K."/>
            <person name="McLellan M.D."/>
            <person name="Meyer R."/>
            <person name="Randall-Maher J."/>
            <person name="Tomlinson C."/>
            <person name="Dauphin-Kohlberg S."/>
            <person name="Kozlowicz-Reilly A."/>
            <person name="Shah N."/>
            <person name="Swearengen-Shahid S."/>
            <person name="Snider J."/>
            <person name="Strong J.T."/>
            <person name="Thompson J."/>
            <person name="Yoakum M."/>
            <person name="Leonard S."/>
            <person name="Pearman C."/>
            <person name="Trani L."/>
            <person name="Radionenko M."/>
            <person name="Waligorski J.E."/>
            <person name="Wang C."/>
            <person name="Rock S.M."/>
            <person name="Tin-Wollam A.M."/>
            <person name="Maupin R."/>
            <person name="Latreille P."/>
            <person name="Wendl M.C."/>
            <person name="Yang S.P."/>
            <person name="Pohl C."/>
            <person name="Wallis J.W."/>
            <person name="Spieth J."/>
            <person name="Bieri T.A."/>
            <person name="Berkowicz N."/>
            <person name="Nelson J.O."/>
            <person name="Osborne J."/>
            <person name="Ding L."/>
            <person name="Meyer R."/>
            <person name="Sabo A."/>
            <person name="Shotland Y."/>
            <person name="Sinha P."/>
            <person name="Wohldmann P.E."/>
            <person name="Cook L.L."/>
            <person name="Hickenbotham M.T."/>
            <person name="Eldred J."/>
            <person name="Williams D."/>
            <person name="Jones T.A."/>
            <person name="She X."/>
            <person name="Ciccarelli F.D."/>
            <person name="Izaurralde E."/>
            <person name="Taylor J."/>
            <person name="Schmutz J."/>
            <person name="Myers R.M."/>
            <person name="Cox D.R."/>
            <person name="Huang X."/>
            <person name="McPherson J.D."/>
            <person name="Mardis E.R."/>
            <person name="Clifton S.W."/>
            <person name="Warren W.C."/>
            <person name="Chinwalla A.T."/>
            <person name="Eddy S.R."/>
            <person name="Marra M.A."/>
            <person name="Ovcharenko I."/>
            <person name="Furey T.S."/>
            <person name="Miller W."/>
            <person name="Eichler E.E."/>
            <person name="Bork P."/>
            <person name="Suyama M."/>
            <person name="Torrents D."/>
            <person name="Waterston R.H."/>
            <person name="Wilson R.K."/>
        </authorList>
    </citation>
    <scope>NUCLEOTIDE SEQUENCE [LARGE SCALE GENOMIC DNA]</scope>
</reference>
<dbReference type="ChiTaRS" id="FAT1">
    <property type="organism name" value="human"/>
</dbReference>
<dbReference type="EMBL" id="AC110761">
    <property type="status" value="NOT_ANNOTATED_CDS"/>
    <property type="molecule type" value="Genomic_DNA"/>
</dbReference>
<dbReference type="Ensembl" id="ENST00000509537.1">
    <property type="protein sequence ID" value="ENSP00000421003.1"/>
    <property type="gene ID" value="ENSG00000083857.16"/>
</dbReference>
<dbReference type="ExpressionAtlas" id="D6RHE6">
    <property type="expression patterns" value="baseline and differential"/>
</dbReference>
<dbReference type="Ensembl" id="ENST00000509537.1">
    <property type="protein sequence ID" value="ENSP00000421003.1"/>
    <property type="gene ID" value="ENSG00000083857.15"/>
</dbReference>
<reference evidence="1 2" key="2">
    <citation type="journal article" date="2004" name="Nature">
        <title>Finishing the euchromatic sequence of the human genome.</title>
        <authorList>
            <consortium name="International Human Genome Sequencing Consortium"/>
        </authorList>
    </citation>
    <scope>NUCLEOTIDE SEQUENCE [LARGE SCALE GENOMIC DNA]</scope>
</reference>
<dbReference type="AlphaFoldDB" id="D6RHE6"/>
<proteinExistence type="predicted"/>
<reference evidence="1" key="5">
    <citation type="submission" date="2025-09" db="UniProtKB">
        <authorList>
            <consortium name="Ensembl"/>
        </authorList>
    </citation>
    <scope>IDENTIFICATION</scope>
</reference>
<dbReference type="OpenTargets" id="ENSG00000083857"/>
<dbReference type="Bgee" id="ENSG00000083857">
    <property type="expression patterns" value="Expressed in choroid plexus epithelium and 203 other cell types or tissues"/>
</dbReference>